<evidence type="ECO:0008006" key="4">
    <source>
        <dbReference type="Google" id="ProtNLM"/>
    </source>
</evidence>
<dbReference type="EMBL" id="MKEK01000001">
    <property type="protein sequence ID" value="OEY68639.1"/>
    <property type="molecule type" value="Genomic_DNA"/>
</dbReference>
<comment type="caution">
    <text evidence="2">The sequence shown here is derived from an EMBL/GenBank/DDBJ whole genome shotgun (WGS) entry which is preliminary data.</text>
</comment>
<reference evidence="3" key="1">
    <citation type="submission" date="2016-09" db="EMBL/GenBank/DDBJ databases">
        <authorList>
            <person name="Wan X."/>
            <person name="Hou S."/>
        </authorList>
    </citation>
    <scope>NUCLEOTIDE SEQUENCE [LARGE SCALE GENOMIC DNA]</scope>
    <source>
        <strain evidence="3">KH87</strain>
    </source>
</reference>
<evidence type="ECO:0000313" key="3">
    <source>
        <dbReference type="Proteomes" id="UP000242258"/>
    </source>
</evidence>
<evidence type="ECO:0000313" key="2">
    <source>
        <dbReference type="EMBL" id="OEY68639.1"/>
    </source>
</evidence>
<dbReference type="RefSeq" id="WP_070048206.1">
    <property type="nucleotide sequence ID" value="NZ_CBCSDO010000001.1"/>
</dbReference>
<name>A0A1E7Q3C3_9GAMM</name>
<keyword evidence="3" id="KW-1185">Reference proteome</keyword>
<dbReference type="AlphaFoldDB" id="A0A1E7Q3C3"/>
<keyword evidence="1" id="KW-0812">Transmembrane</keyword>
<keyword evidence="1" id="KW-1133">Transmembrane helix</keyword>
<dbReference type="OrthoDB" id="5757331at2"/>
<keyword evidence="1" id="KW-0472">Membrane</keyword>
<proteinExistence type="predicted"/>
<feature type="transmembrane region" description="Helical" evidence="1">
    <location>
        <begin position="280"/>
        <end position="299"/>
    </location>
</feature>
<organism evidence="2 3">
    <name type="scientific">Rheinheimera salexigens</name>
    <dbReference type="NCBI Taxonomy" id="1628148"/>
    <lineage>
        <taxon>Bacteria</taxon>
        <taxon>Pseudomonadati</taxon>
        <taxon>Pseudomonadota</taxon>
        <taxon>Gammaproteobacteria</taxon>
        <taxon>Chromatiales</taxon>
        <taxon>Chromatiaceae</taxon>
        <taxon>Rheinheimera</taxon>
    </lineage>
</organism>
<protein>
    <recommendedName>
        <fullName evidence="4">Cache domain-containing protein</fullName>
    </recommendedName>
</protein>
<dbReference type="STRING" id="1628148.BI198_02910"/>
<sequence>MKNPVYTEYKRARIIGIILIIALSIFGAFAHYLRAVDDSVLQTKLRLNSASSQIDTKFSALLAYATALQKTAQLKLLLPVPPAEISLPLLSFTDAETVNVALTDIEHPLSAELNMLQQLQPYFDLVTEVQPFISNIYYISEQGYAYNGLVRWPDYIAEQILSWQSGIDQGTTYNRETTFHAQFMQDQSVLQVPLYEDDKKLGRFLFALDLKQLLKPVYALYANTDLMLLDQAGNLIPHSTSRNLPQIDQHLIHVQRLANTPWSLAVLEPKTSLFTSGLNMFVWHLVSYLVLLSILFFLMHYRFKRRVVSPVNRLFIHIERLGKSDVQGVRHIPLGWNDIFDKVYRLTQQDKN</sequence>
<gene>
    <name evidence="2" type="ORF">BI198_02910</name>
</gene>
<feature type="transmembrane region" description="Helical" evidence="1">
    <location>
        <begin position="12"/>
        <end position="33"/>
    </location>
</feature>
<dbReference type="Proteomes" id="UP000242258">
    <property type="component" value="Unassembled WGS sequence"/>
</dbReference>
<accession>A0A1E7Q3C3</accession>
<evidence type="ECO:0000256" key="1">
    <source>
        <dbReference type="SAM" id="Phobius"/>
    </source>
</evidence>